<feature type="non-terminal residue" evidence="5">
    <location>
        <position position="84"/>
    </location>
</feature>
<dbReference type="GO" id="GO:0003676">
    <property type="term" value="F:nucleic acid binding"/>
    <property type="evidence" value="ECO:0007669"/>
    <property type="project" value="InterPro"/>
</dbReference>
<organism evidence="5 6">
    <name type="scientific">Candidatus Sysuiplasma superficiale</name>
    <dbReference type="NCBI Taxonomy" id="2823368"/>
    <lineage>
        <taxon>Archaea</taxon>
        <taxon>Methanobacteriati</taxon>
        <taxon>Thermoplasmatota</taxon>
        <taxon>Thermoplasmata</taxon>
        <taxon>Candidatus Sysuiplasmatales</taxon>
        <taxon>Candidatus Sysuiplasmataceae</taxon>
        <taxon>Candidatus Sysuiplasma</taxon>
    </lineage>
</organism>
<dbReference type="SUPFAM" id="SSF52540">
    <property type="entry name" value="P-loop containing nucleoside triphosphate hydrolases"/>
    <property type="match status" value="1"/>
</dbReference>
<dbReference type="InterPro" id="IPR027417">
    <property type="entry name" value="P-loop_NTPase"/>
</dbReference>
<dbReference type="Gene3D" id="3.40.50.300">
    <property type="entry name" value="P-loop containing nucleotide triphosphate hydrolases"/>
    <property type="match status" value="1"/>
</dbReference>
<keyword evidence="3" id="KW-0067">ATP-binding</keyword>
<reference evidence="5" key="1">
    <citation type="submission" date="2021-05" db="EMBL/GenBank/DDBJ databases">
        <title>Genomic insights into ecological role and evolution of a novel Thermoplasmata order Candidatus Sysuiplasmatales.</title>
        <authorList>
            <person name="Yuan Y."/>
        </authorList>
    </citation>
    <scope>NUCLEOTIDE SEQUENCE</scope>
    <source>
        <strain evidence="5">TUT19-bin139</strain>
    </source>
</reference>
<dbReference type="InterPro" id="IPR014013">
    <property type="entry name" value="Helic_SF1/SF2_ATP-bd_DinG/Rad3"/>
</dbReference>
<protein>
    <submittedName>
        <fullName evidence="5">DEAD/DEAH box helicase</fullName>
    </submittedName>
</protein>
<dbReference type="Proteomes" id="UP000750197">
    <property type="component" value="Unassembled WGS sequence"/>
</dbReference>
<keyword evidence="2" id="KW-0378">Hydrolase</keyword>
<gene>
    <name evidence="5" type="ORF">KIY12_07675</name>
</gene>
<evidence type="ECO:0000259" key="4">
    <source>
        <dbReference type="PROSITE" id="PS51193"/>
    </source>
</evidence>
<sequence length="84" mass="9316">MMKAVFDALSQGRHLILESPTGSGKTASVLSSIIENAGNRKILYLTRTNSQQRQVMIELRKLTARRKVFAIAIQGRNSSCLLAR</sequence>
<dbReference type="InterPro" id="IPR045028">
    <property type="entry name" value="DinG/Rad3-like"/>
</dbReference>
<feature type="domain" description="Helicase ATP-binding" evidence="4">
    <location>
        <begin position="1"/>
        <end position="84"/>
    </location>
</feature>
<evidence type="ECO:0000256" key="2">
    <source>
        <dbReference type="ARBA" id="ARBA00022801"/>
    </source>
</evidence>
<dbReference type="GO" id="GO:0005524">
    <property type="term" value="F:ATP binding"/>
    <property type="evidence" value="ECO:0007669"/>
    <property type="project" value="UniProtKB-KW"/>
</dbReference>
<evidence type="ECO:0000313" key="6">
    <source>
        <dbReference type="Proteomes" id="UP000750197"/>
    </source>
</evidence>
<evidence type="ECO:0000313" key="5">
    <source>
        <dbReference type="EMBL" id="MBX8644582.1"/>
    </source>
</evidence>
<dbReference type="EMBL" id="JAHEAC010000076">
    <property type="protein sequence ID" value="MBX8644582.1"/>
    <property type="molecule type" value="Genomic_DNA"/>
</dbReference>
<dbReference type="GO" id="GO:0016787">
    <property type="term" value="F:hydrolase activity"/>
    <property type="evidence" value="ECO:0007669"/>
    <property type="project" value="UniProtKB-KW"/>
</dbReference>
<dbReference type="GO" id="GO:0003678">
    <property type="term" value="F:DNA helicase activity"/>
    <property type="evidence" value="ECO:0007669"/>
    <property type="project" value="TreeGrafter"/>
</dbReference>
<proteinExistence type="predicted"/>
<comment type="caution">
    <text evidence="5">The sequence shown here is derived from an EMBL/GenBank/DDBJ whole genome shotgun (WGS) entry which is preliminary data.</text>
</comment>
<evidence type="ECO:0000256" key="1">
    <source>
        <dbReference type="ARBA" id="ARBA00022741"/>
    </source>
</evidence>
<dbReference type="PANTHER" id="PTHR11472:SF34">
    <property type="entry name" value="REGULATOR OF TELOMERE ELONGATION HELICASE 1"/>
    <property type="match status" value="1"/>
</dbReference>
<keyword evidence="1" id="KW-0547">Nucleotide-binding</keyword>
<dbReference type="PANTHER" id="PTHR11472">
    <property type="entry name" value="DNA REPAIR DEAD HELICASE RAD3/XP-D SUBFAMILY MEMBER"/>
    <property type="match status" value="1"/>
</dbReference>
<accession>A0A8J7YUW2</accession>
<dbReference type="PROSITE" id="PS51193">
    <property type="entry name" value="HELICASE_ATP_BIND_2"/>
    <property type="match status" value="1"/>
</dbReference>
<dbReference type="AlphaFoldDB" id="A0A8J7YUW2"/>
<keyword evidence="5" id="KW-0347">Helicase</keyword>
<name>A0A8J7YUW2_9ARCH</name>
<evidence type="ECO:0000256" key="3">
    <source>
        <dbReference type="ARBA" id="ARBA00022840"/>
    </source>
</evidence>
<dbReference type="InterPro" id="IPR011545">
    <property type="entry name" value="DEAD/DEAH_box_helicase_dom"/>
</dbReference>
<dbReference type="Pfam" id="PF00270">
    <property type="entry name" value="DEAD"/>
    <property type="match status" value="1"/>
</dbReference>